<dbReference type="GO" id="GO:0006782">
    <property type="term" value="P:protoporphyrinogen IX biosynthetic process"/>
    <property type="evidence" value="ECO:0007669"/>
    <property type="project" value="UniProtKB-UniRule"/>
</dbReference>
<dbReference type="GO" id="GO:0004853">
    <property type="term" value="F:uroporphyrinogen decarboxylase activity"/>
    <property type="evidence" value="ECO:0007669"/>
    <property type="project" value="UniProtKB-UniRule"/>
</dbReference>
<dbReference type="InterPro" id="IPR006361">
    <property type="entry name" value="Uroporphyrinogen_deCO2ase_HemE"/>
</dbReference>
<feature type="domain" description="Uroporphyrinogen decarboxylase (URO-D)" evidence="14">
    <location>
        <begin position="152"/>
        <end position="168"/>
    </location>
</feature>
<evidence type="ECO:0000256" key="9">
    <source>
        <dbReference type="ARBA" id="ARBA00023244"/>
    </source>
</evidence>
<comment type="catalytic activity">
    <reaction evidence="10 11">
        <text>uroporphyrinogen III + 4 H(+) = coproporphyrinogen III + 4 CO2</text>
        <dbReference type="Rhea" id="RHEA:19865"/>
        <dbReference type="ChEBI" id="CHEBI:15378"/>
        <dbReference type="ChEBI" id="CHEBI:16526"/>
        <dbReference type="ChEBI" id="CHEBI:57308"/>
        <dbReference type="ChEBI" id="CHEBI:57309"/>
        <dbReference type="EC" id="4.1.1.37"/>
    </reaction>
</comment>
<sequence>MLPTCYLRGVKKYQNDLFLRAARGEATERPPVWLMRQAGRILPQYRALRARLSGFIELVTTPELAAEVTIQPVDELGVDAAIIFSDILVIPEALGLKYTMVEKVGPRFPEVIRSLADVEKLRPAEAAPEHLGYVYDALDTTKKHLANRVPLIGFAGAPWTIFAYMVEGGGSKTFSKARAMLYRDPALSHALLEKIALATAAYLKGKIQHGADLIQIFDSWAGVLHPLHYQEFSLRYIKLIIDELGGAVPITIFAKDARHALPQIGALDCQVVQLDWIADLVLARTQVQGKVLQGNLDPVQLYAPTDDIVAATLRMIEQYGGKHIVNLGHGVYPDTPLEGVKAFVDTVKGYRY</sequence>
<dbReference type="HAMAP" id="MF_00218">
    <property type="entry name" value="URO_D"/>
    <property type="match status" value="1"/>
</dbReference>
<dbReference type="Proteomes" id="UP000650081">
    <property type="component" value="Unassembled WGS sequence"/>
</dbReference>
<keyword evidence="16" id="KW-1185">Reference proteome</keyword>
<dbReference type="EMBL" id="JACSIT010000096">
    <property type="protein sequence ID" value="MBC6994319.1"/>
    <property type="molecule type" value="Genomic_DNA"/>
</dbReference>
<comment type="subunit">
    <text evidence="4 10">Homodimer.</text>
</comment>
<comment type="caution">
    <text evidence="15">The sequence shown here is derived from an EMBL/GenBank/DDBJ whole genome shotgun (WGS) entry which is preliminary data.</text>
</comment>
<gene>
    <name evidence="10 15" type="primary">hemE</name>
    <name evidence="15" type="ORF">H9S92_09105</name>
</gene>
<dbReference type="FunFam" id="3.20.20.210:FF:000008">
    <property type="entry name" value="Uroporphyrinogen decarboxylase"/>
    <property type="match status" value="1"/>
</dbReference>
<evidence type="ECO:0000313" key="15">
    <source>
        <dbReference type="EMBL" id="MBC6994319.1"/>
    </source>
</evidence>
<name>A0A923PJ85_9BACT</name>
<comment type="similarity">
    <text evidence="3 10 12">Belongs to the uroporphyrinogen decarboxylase family.</text>
</comment>
<dbReference type="InterPro" id="IPR000257">
    <property type="entry name" value="Uroporphyrinogen_deCOase"/>
</dbReference>
<feature type="domain" description="Uroporphyrinogen decarboxylase (URO-D)" evidence="13">
    <location>
        <begin position="31"/>
        <end position="40"/>
    </location>
</feature>
<feature type="binding site" evidence="10">
    <location>
        <position position="164"/>
    </location>
    <ligand>
        <name>substrate</name>
    </ligand>
</feature>
<feature type="binding site" evidence="10">
    <location>
        <position position="329"/>
    </location>
    <ligand>
        <name>substrate</name>
    </ligand>
</feature>
<comment type="pathway">
    <text evidence="2 10 11">Porphyrin-containing compound metabolism; protoporphyrin-IX biosynthesis; coproporphyrinogen-III from 5-aminolevulinate: step 4/4.</text>
</comment>
<evidence type="ECO:0000256" key="4">
    <source>
        <dbReference type="ARBA" id="ARBA00011738"/>
    </source>
</evidence>
<comment type="function">
    <text evidence="10">Catalyzes the decarboxylation of four acetate groups of uroporphyrinogen-III to yield coproporphyrinogen-III.</text>
</comment>
<feature type="site" description="Transition state stabilizer" evidence="10">
    <location>
        <position position="86"/>
    </location>
</feature>
<dbReference type="PROSITE" id="PS00906">
    <property type="entry name" value="UROD_1"/>
    <property type="match status" value="1"/>
</dbReference>
<evidence type="ECO:0000256" key="2">
    <source>
        <dbReference type="ARBA" id="ARBA00004804"/>
    </source>
</evidence>
<dbReference type="SUPFAM" id="SSF51726">
    <property type="entry name" value="UROD/MetE-like"/>
    <property type="match status" value="1"/>
</dbReference>
<evidence type="ECO:0000256" key="5">
    <source>
        <dbReference type="ARBA" id="ARBA00012288"/>
    </source>
</evidence>
<dbReference type="InterPro" id="IPR038071">
    <property type="entry name" value="UROD/MetE-like_sf"/>
</dbReference>
<feature type="binding site" evidence="10">
    <location>
        <position position="86"/>
    </location>
    <ligand>
        <name>substrate</name>
    </ligand>
</feature>
<feature type="binding site" evidence="10">
    <location>
        <position position="219"/>
    </location>
    <ligand>
        <name>substrate</name>
    </ligand>
</feature>
<organism evidence="15 16">
    <name type="scientific">Neolewinella lacunae</name>
    <dbReference type="NCBI Taxonomy" id="1517758"/>
    <lineage>
        <taxon>Bacteria</taxon>
        <taxon>Pseudomonadati</taxon>
        <taxon>Bacteroidota</taxon>
        <taxon>Saprospiria</taxon>
        <taxon>Saprospirales</taxon>
        <taxon>Lewinellaceae</taxon>
        <taxon>Neolewinella</taxon>
    </lineage>
</organism>
<evidence type="ECO:0000256" key="1">
    <source>
        <dbReference type="ARBA" id="ARBA00004514"/>
    </source>
</evidence>
<dbReference type="PANTHER" id="PTHR21091">
    <property type="entry name" value="METHYLTETRAHYDROFOLATE:HOMOCYSTEINE METHYLTRANSFERASE RELATED"/>
    <property type="match status" value="1"/>
</dbReference>
<dbReference type="PANTHER" id="PTHR21091:SF169">
    <property type="entry name" value="UROPORPHYRINOGEN DECARBOXYLASE"/>
    <property type="match status" value="1"/>
</dbReference>
<dbReference type="GO" id="GO:0005829">
    <property type="term" value="C:cytosol"/>
    <property type="evidence" value="ECO:0007669"/>
    <property type="project" value="UniProtKB-SubCell"/>
</dbReference>
<accession>A0A923PJ85</accession>
<reference evidence="15" key="1">
    <citation type="submission" date="2020-08" db="EMBL/GenBank/DDBJ databases">
        <title>Lewinella bacteria from marine environments.</title>
        <authorList>
            <person name="Zhong Y."/>
        </authorList>
    </citation>
    <scope>NUCLEOTIDE SEQUENCE</scope>
    <source>
        <strain evidence="15">KCTC 42187</strain>
    </source>
</reference>
<evidence type="ECO:0000256" key="8">
    <source>
        <dbReference type="ARBA" id="ARBA00023239"/>
    </source>
</evidence>
<keyword evidence="6 10" id="KW-0963">Cytoplasm</keyword>
<evidence type="ECO:0000256" key="3">
    <source>
        <dbReference type="ARBA" id="ARBA00009935"/>
    </source>
</evidence>
<dbReference type="CDD" id="cd00717">
    <property type="entry name" value="URO-D"/>
    <property type="match status" value="1"/>
</dbReference>
<evidence type="ECO:0000256" key="7">
    <source>
        <dbReference type="ARBA" id="ARBA00022793"/>
    </source>
</evidence>
<evidence type="ECO:0000259" key="14">
    <source>
        <dbReference type="PROSITE" id="PS00907"/>
    </source>
</evidence>
<keyword evidence="8 10" id="KW-0456">Lyase</keyword>
<dbReference type="Gene3D" id="3.20.20.210">
    <property type="match status" value="1"/>
</dbReference>
<dbReference type="NCBIfam" id="TIGR01464">
    <property type="entry name" value="hemE"/>
    <property type="match status" value="1"/>
</dbReference>
<comment type="caution">
    <text evidence="10">Lacks conserved residue(s) required for the propagation of feature annotation.</text>
</comment>
<dbReference type="Pfam" id="PF01208">
    <property type="entry name" value="URO-D"/>
    <property type="match status" value="1"/>
</dbReference>
<evidence type="ECO:0000313" key="16">
    <source>
        <dbReference type="Proteomes" id="UP000650081"/>
    </source>
</evidence>
<feature type="binding site" evidence="10">
    <location>
        <begin position="36"/>
        <end position="40"/>
    </location>
    <ligand>
        <name>substrate</name>
    </ligand>
</feature>
<dbReference type="EC" id="4.1.1.37" evidence="5 10"/>
<evidence type="ECO:0000256" key="10">
    <source>
        <dbReference type="HAMAP-Rule" id="MF_00218"/>
    </source>
</evidence>
<evidence type="ECO:0000256" key="12">
    <source>
        <dbReference type="RuleBase" id="RU004169"/>
    </source>
</evidence>
<evidence type="ECO:0000256" key="11">
    <source>
        <dbReference type="RuleBase" id="RU000554"/>
    </source>
</evidence>
<keyword evidence="7 10" id="KW-0210">Decarboxylase</keyword>
<evidence type="ECO:0000256" key="6">
    <source>
        <dbReference type="ARBA" id="ARBA00022490"/>
    </source>
</evidence>
<dbReference type="AlphaFoldDB" id="A0A923PJ85"/>
<evidence type="ECO:0000259" key="13">
    <source>
        <dbReference type="PROSITE" id="PS00906"/>
    </source>
</evidence>
<keyword evidence="9 10" id="KW-0627">Porphyrin biosynthesis</keyword>
<comment type="subcellular location">
    <subcellularLocation>
        <location evidence="1">Cytoplasm</location>
        <location evidence="1">Cytosol</location>
    </subcellularLocation>
</comment>
<proteinExistence type="inferred from homology"/>
<protein>
    <recommendedName>
        <fullName evidence="5 10">Uroporphyrinogen decarboxylase</fullName>
        <shortName evidence="10">UPD</shortName>
        <shortName evidence="10">URO-D</shortName>
        <ecNumber evidence="5 10">4.1.1.37</ecNumber>
    </recommendedName>
</protein>
<dbReference type="PROSITE" id="PS00907">
    <property type="entry name" value="UROD_2"/>
    <property type="match status" value="1"/>
</dbReference>